<accession>A0AAE5AH37</accession>
<keyword evidence="5 7" id="KW-1133">Transmembrane helix</keyword>
<evidence type="ECO:0000256" key="1">
    <source>
        <dbReference type="ARBA" id="ARBA00004141"/>
    </source>
</evidence>
<evidence type="ECO:0000256" key="6">
    <source>
        <dbReference type="ARBA" id="ARBA00023136"/>
    </source>
</evidence>
<dbReference type="GO" id="GO:0016020">
    <property type="term" value="C:membrane"/>
    <property type="evidence" value="ECO:0007669"/>
    <property type="project" value="UniProtKB-SubCell"/>
</dbReference>
<keyword evidence="4 7" id="KW-0812">Transmembrane</keyword>
<feature type="transmembrane region" description="Helical" evidence="7">
    <location>
        <begin position="261"/>
        <end position="294"/>
    </location>
</feature>
<dbReference type="Pfam" id="PF13641">
    <property type="entry name" value="Glyco_tranf_2_3"/>
    <property type="match status" value="1"/>
</dbReference>
<name>A0AAE5AH37_9RICK</name>
<evidence type="ECO:0000313" key="9">
    <source>
        <dbReference type="Proteomes" id="UP001289135"/>
    </source>
</evidence>
<comment type="caution">
    <text evidence="8">The sequence shown here is derived from an EMBL/GenBank/DDBJ whole genome shotgun (WGS) entry which is preliminary data.</text>
</comment>
<dbReference type="PANTHER" id="PTHR43867:SF2">
    <property type="entry name" value="CELLULOSE SYNTHASE CATALYTIC SUBUNIT A [UDP-FORMING]"/>
    <property type="match status" value="1"/>
</dbReference>
<keyword evidence="9" id="KW-1185">Reference proteome</keyword>
<comment type="subcellular location">
    <subcellularLocation>
        <location evidence="1">Membrane</location>
        <topology evidence="1">Multi-pass membrane protein</topology>
    </subcellularLocation>
</comment>
<dbReference type="InterPro" id="IPR029044">
    <property type="entry name" value="Nucleotide-diphossugar_trans"/>
</dbReference>
<dbReference type="EMBL" id="JARGYU010000003">
    <property type="protein sequence ID" value="MDZ5761537.1"/>
    <property type="molecule type" value="Genomic_DNA"/>
</dbReference>
<dbReference type="GO" id="GO:0016757">
    <property type="term" value="F:glycosyltransferase activity"/>
    <property type="evidence" value="ECO:0007669"/>
    <property type="project" value="UniProtKB-KW"/>
</dbReference>
<keyword evidence="2" id="KW-0328">Glycosyltransferase</keyword>
<keyword evidence="3" id="KW-0808">Transferase</keyword>
<dbReference type="SUPFAM" id="SSF53448">
    <property type="entry name" value="Nucleotide-diphospho-sugar transferases"/>
    <property type="match status" value="1"/>
</dbReference>
<evidence type="ECO:0000256" key="4">
    <source>
        <dbReference type="ARBA" id="ARBA00022692"/>
    </source>
</evidence>
<keyword evidence="6 7" id="KW-0472">Membrane</keyword>
<dbReference type="PANTHER" id="PTHR43867">
    <property type="entry name" value="CELLULOSE SYNTHASE CATALYTIC SUBUNIT A [UDP-FORMING]"/>
    <property type="match status" value="1"/>
</dbReference>
<reference evidence="8" key="1">
    <citation type="submission" date="2023-02" db="EMBL/GenBank/DDBJ databases">
        <title>Host association and intracellularity evolved multiple times independently in the Rickettsiales.</title>
        <authorList>
            <person name="Castelli M."/>
            <person name="Nardi T."/>
            <person name="Gammuto L."/>
            <person name="Bellinzona G."/>
            <person name="Sabaneyeva E."/>
            <person name="Potekhin A."/>
            <person name="Serra V."/>
            <person name="Petroni G."/>
            <person name="Sassera D."/>
        </authorList>
    </citation>
    <scope>NUCLEOTIDE SEQUENCE</scope>
    <source>
        <strain evidence="8">USBL-36I1</strain>
    </source>
</reference>
<evidence type="ECO:0000256" key="3">
    <source>
        <dbReference type="ARBA" id="ARBA00022679"/>
    </source>
</evidence>
<feature type="transmembrane region" description="Helical" evidence="7">
    <location>
        <begin position="679"/>
        <end position="697"/>
    </location>
</feature>
<dbReference type="InterPro" id="IPR050321">
    <property type="entry name" value="Glycosyltr_2/OpgH_subfam"/>
</dbReference>
<feature type="transmembrane region" description="Helical" evidence="7">
    <location>
        <begin position="639"/>
        <end position="664"/>
    </location>
</feature>
<gene>
    <name evidence="8" type="ORF">Lyticum_00721</name>
</gene>
<proteinExistence type="predicted"/>
<dbReference type="Gene3D" id="3.90.550.10">
    <property type="entry name" value="Spore Coat Polysaccharide Biosynthesis Protein SpsA, Chain A"/>
    <property type="match status" value="1"/>
</dbReference>
<protein>
    <submittedName>
        <fullName evidence="8">Glycosyltransferase</fullName>
    </submittedName>
</protein>
<dbReference type="Proteomes" id="UP001289135">
    <property type="component" value="Unassembled WGS sequence"/>
</dbReference>
<evidence type="ECO:0000256" key="7">
    <source>
        <dbReference type="SAM" id="Phobius"/>
    </source>
</evidence>
<dbReference type="AlphaFoldDB" id="A0AAE5AH37"/>
<evidence type="ECO:0000256" key="2">
    <source>
        <dbReference type="ARBA" id="ARBA00022676"/>
    </source>
</evidence>
<sequence>MSSYNHNSDFKRKNSLETKKKFKKILSEKIKEKQQIISSNSDITKRNLSSNISLNFNQYNLSKNQQIIFDKEKKLDQINKINKKFDEKNHEIKDDNSFYDSANQALYTSPSKNYEIILNKNEYYTNKSEDIKINRFSKNIVTLNKKINHFNPENNKIKNFNGLKNFKQKKYLRTKSENLKDIKKYTEKNIFISNIIKENNFFYKFYNKSIYNIKESIFYNIYEDKYKYDIHISNKNLFSENYLYPYTTSFAKNVLSEKQTLYLHITIIIIIILVILYPIWIVYFFSIFGQFLYFQLTLHKNIFFYQGKNKESVHSSLLYDWIGESYTNEDLFFNNLKSQKSKKIYNNSQNNIYNNSYNKDIKNDLIKLNNSKIAPYYTILLPVYKENYLVLNTLVKNINQIIYPREKLQVLLIIEDHDQITKKAIDCINLPNYFEIISVPTGTPQTKGRALNYALKFTIGEYVVVYDAEDKPDCYQLLKAIRCFNLHQSIQKQQHPNEREYLACVQARLNFHNKDESIISSFFSLEYAMQFNYLMPAMTQSGIFVPLGGTSNHFTSHALKKLNGWDIYNVTEDADIGMRISLLGWKIAMINSVTLEEAPISMKAWIKQRTRWFKGHMQTFLVHMRKPTETYKKLGIKGFINFVSLMGIATFGVAFILPGIISYVGSIYLDSLFTYNQRLILLSLSSFNLIFWIISVYSSFNIIRKEININLFIFIIIIIYFIMHLIAAVRAIIELIFNPHYWDKTQHGVSKMYEH</sequence>
<evidence type="ECO:0000256" key="5">
    <source>
        <dbReference type="ARBA" id="ARBA00022989"/>
    </source>
</evidence>
<organism evidence="8 9">
    <name type="scientific">Lyticum sinuosum</name>
    <dbReference type="NCBI Taxonomy" id="1332059"/>
    <lineage>
        <taxon>Bacteria</taxon>
        <taxon>Pseudomonadati</taxon>
        <taxon>Pseudomonadota</taxon>
        <taxon>Alphaproteobacteria</taxon>
        <taxon>Rickettsiales</taxon>
        <taxon>Lyticum</taxon>
    </lineage>
</organism>
<evidence type="ECO:0000313" key="8">
    <source>
        <dbReference type="EMBL" id="MDZ5761537.1"/>
    </source>
</evidence>
<dbReference type="RefSeq" id="WP_322498961.1">
    <property type="nucleotide sequence ID" value="NZ_JARGYU010000003.1"/>
</dbReference>
<feature type="transmembrane region" description="Helical" evidence="7">
    <location>
        <begin position="709"/>
        <end position="733"/>
    </location>
</feature>